<dbReference type="InterPro" id="IPR044824">
    <property type="entry name" value="MAIN-like"/>
</dbReference>
<dbReference type="EMBL" id="QGNW01001568">
    <property type="protein sequence ID" value="RVW36644.1"/>
    <property type="molecule type" value="Genomic_DNA"/>
</dbReference>
<comment type="caution">
    <text evidence="2">The sequence shown here is derived from an EMBL/GenBank/DDBJ whole genome shotgun (WGS) entry which is preliminary data.</text>
</comment>
<organism evidence="2 3">
    <name type="scientific">Vitis vinifera</name>
    <name type="common">Grape</name>
    <dbReference type="NCBI Taxonomy" id="29760"/>
    <lineage>
        <taxon>Eukaryota</taxon>
        <taxon>Viridiplantae</taxon>
        <taxon>Streptophyta</taxon>
        <taxon>Embryophyta</taxon>
        <taxon>Tracheophyta</taxon>
        <taxon>Spermatophyta</taxon>
        <taxon>Magnoliopsida</taxon>
        <taxon>eudicotyledons</taxon>
        <taxon>Gunneridae</taxon>
        <taxon>Pentapetalae</taxon>
        <taxon>rosids</taxon>
        <taxon>Vitales</taxon>
        <taxon>Vitaceae</taxon>
        <taxon>Viteae</taxon>
        <taxon>Vitis</taxon>
    </lineage>
</organism>
<name>A0A438DMI1_VITVI</name>
<proteinExistence type="predicted"/>
<evidence type="ECO:0000259" key="1">
    <source>
        <dbReference type="Pfam" id="PF10536"/>
    </source>
</evidence>
<evidence type="ECO:0000313" key="3">
    <source>
        <dbReference type="Proteomes" id="UP000288805"/>
    </source>
</evidence>
<dbReference type="PANTHER" id="PTHR46033">
    <property type="entry name" value="PROTEIN MAIN-LIKE 2"/>
    <property type="match status" value="1"/>
</dbReference>
<dbReference type="PANTHER" id="PTHR46033:SF8">
    <property type="entry name" value="PROTEIN MAINTENANCE OF MERISTEMS-LIKE"/>
    <property type="match status" value="1"/>
</dbReference>
<dbReference type="InterPro" id="IPR019557">
    <property type="entry name" value="AminoTfrase-like_pln_mobile"/>
</dbReference>
<reference evidence="2 3" key="1">
    <citation type="journal article" date="2018" name="PLoS Genet.">
        <title>Population sequencing reveals clonal diversity and ancestral inbreeding in the grapevine cultivar Chardonnay.</title>
        <authorList>
            <person name="Roach M.J."/>
            <person name="Johnson D.L."/>
            <person name="Bohlmann J."/>
            <person name="van Vuuren H.J."/>
            <person name="Jones S.J."/>
            <person name="Pretorius I.S."/>
            <person name="Schmidt S.A."/>
            <person name="Borneman A.R."/>
        </authorList>
    </citation>
    <scope>NUCLEOTIDE SEQUENCE [LARGE SCALE GENOMIC DNA]</scope>
    <source>
        <strain evidence="3">cv. Chardonnay</strain>
        <tissue evidence="2">Leaf</tissue>
    </source>
</reference>
<dbReference type="Proteomes" id="UP000288805">
    <property type="component" value="Unassembled WGS sequence"/>
</dbReference>
<feature type="domain" description="Aminotransferase-like plant mobile" evidence="1">
    <location>
        <begin position="4"/>
        <end position="65"/>
    </location>
</feature>
<dbReference type="AlphaFoldDB" id="A0A438DMI1"/>
<sequence length="171" mass="20414">MHVLAQYRHHLDRLTTDQIIWQPYVDDMNVGFPYYCTIGKDIWCTISPLIFFHIIEMHTPDRVLRHDVDWTTRHGDYIRHWSSRHEHISRGEMAIGSLGYHDPYMVWYRSITIWFLTRTGSFHELLTTSIHQIYDIAPPDDFRIRRLCTTVLEAIHEMDRLDAPFSIDATT</sequence>
<evidence type="ECO:0000313" key="2">
    <source>
        <dbReference type="EMBL" id="RVW36644.1"/>
    </source>
</evidence>
<dbReference type="GO" id="GO:0010073">
    <property type="term" value="P:meristem maintenance"/>
    <property type="evidence" value="ECO:0007669"/>
    <property type="project" value="InterPro"/>
</dbReference>
<accession>A0A438DMI1</accession>
<dbReference type="Pfam" id="PF10536">
    <property type="entry name" value="PMD"/>
    <property type="match status" value="1"/>
</dbReference>
<gene>
    <name evidence="2" type="primary">MAIL3_131</name>
    <name evidence="2" type="ORF">CK203_072783</name>
</gene>
<protein>
    <submittedName>
        <fullName evidence="2">Serine/threonine-protein phosphatase 7 long form-like</fullName>
    </submittedName>
</protein>